<dbReference type="InterPro" id="IPR010378">
    <property type="entry name" value="TRAPPC13"/>
</dbReference>
<evidence type="ECO:0000256" key="1">
    <source>
        <dbReference type="SAM" id="MobiDB-lite"/>
    </source>
</evidence>
<feature type="domain" description="Trafficking protein particle complex subunit 13 middle" evidence="3">
    <location>
        <begin position="312"/>
        <end position="418"/>
    </location>
</feature>
<protein>
    <recommendedName>
        <fullName evidence="6">DUF974 domain protein</fullName>
    </recommendedName>
</protein>
<dbReference type="PANTHER" id="PTHR13134:SF3">
    <property type="entry name" value="TRAFFICKING PROTEIN PARTICLE COMPLEX SUBUNIT 13"/>
    <property type="match status" value="1"/>
</dbReference>
<feature type="region of interest" description="Disordered" evidence="1">
    <location>
        <begin position="33"/>
        <end position="58"/>
    </location>
</feature>
<evidence type="ECO:0000313" key="4">
    <source>
        <dbReference type="EMBL" id="KAJ5095254.1"/>
    </source>
</evidence>
<dbReference type="Pfam" id="PF06159">
    <property type="entry name" value="TRAPPC13_N"/>
    <property type="match status" value="1"/>
</dbReference>
<dbReference type="InterPro" id="IPR055427">
    <property type="entry name" value="TRAPPC13_N"/>
</dbReference>
<dbReference type="Pfam" id="PF23647">
    <property type="entry name" value="TRAPPC13_M"/>
    <property type="match status" value="1"/>
</dbReference>
<dbReference type="OrthoDB" id="10250284at2759"/>
<dbReference type="Proteomes" id="UP001149074">
    <property type="component" value="Unassembled WGS sequence"/>
</dbReference>
<evidence type="ECO:0008006" key="6">
    <source>
        <dbReference type="Google" id="ProtNLM"/>
    </source>
</evidence>
<dbReference type="RefSeq" id="XP_056473404.1">
    <property type="nucleotide sequence ID" value="XM_056620038.1"/>
</dbReference>
<organism evidence="4 5">
    <name type="scientific">Penicillium argentinense</name>
    <dbReference type="NCBI Taxonomy" id="1131581"/>
    <lineage>
        <taxon>Eukaryota</taxon>
        <taxon>Fungi</taxon>
        <taxon>Dikarya</taxon>
        <taxon>Ascomycota</taxon>
        <taxon>Pezizomycotina</taxon>
        <taxon>Eurotiomycetes</taxon>
        <taxon>Eurotiomycetidae</taxon>
        <taxon>Eurotiales</taxon>
        <taxon>Aspergillaceae</taxon>
        <taxon>Penicillium</taxon>
    </lineage>
</organism>
<comment type="caution">
    <text evidence="4">The sequence shown here is derived from an EMBL/GenBank/DDBJ whole genome shotgun (WGS) entry which is preliminary data.</text>
</comment>
<dbReference type="GeneID" id="81359017"/>
<keyword evidence="5" id="KW-1185">Reference proteome</keyword>
<dbReference type="AlphaFoldDB" id="A0A9W9F853"/>
<gene>
    <name evidence="4" type="ORF">N7532_007545</name>
</gene>
<dbReference type="GO" id="GO:1990072">
    <property type="term" value="C:TRAPPIII protein complex"/>
    <property type="evidence" value="ECO:0007669"/>
    <property type="project" value="TreeGrafter"/>
</dbReference>
<evidence type="ECO:0000259" key="2">
    <source>
        <dbReference type="Pfam" id="PF06159"/>
    </source>
</evidence>
<dbReference type="InterPro" id="IPR055429">
    <property type="entry name" value="TRAPPC13_M"/>
</dbReference>
<evidence type="ECO:0000259" key="3">
    <source>
        <dbReference type="Pfam" id="PF23647"/>
    </source>
</evidence>
<evidence type="ECO:0000313" key="5">
    <source>
        <dbReference type="Proteomes" id="UP001149074"/>
    </source>
</evidence>
<feature type="domain" description="Trafficking protein particle complex subunit 13 N-terminal" evidence="2">
    <location>
        <begin position="115"/>
        <end position="277"/>
    </location>
</feature>
<reference evidence="4" key="2">
    <citation type="journal article" date="2023" name="IMA Fungus">
        <title>Comparative genomic study of the Penicillium genus elucidates a diverse pangenome and 15 lateral gene transfer events.</title>
        <authorList>
            <person name="Petersen C."/>
            <person name="Sorensen T."/>
            <person name="Nielsen M.R."/>
            <person name="Sondergaard T.E."/>
            <person name="Sorensen J.L."/>
            <person name="Fitzpatrick D.A."/>
            <person name="Frisvad J.C."/>
            <person name="Nielsen K.L."/>
        </authorList>
    </citation>
    <scope>NUCLEOTIDE SEQUENCE</scope>
    <source>
        <strain evidence="4">IBT 30761</strain>
    </source>
</reference>
<dbReference type="EMBL" id="JAPQKI010000006">
    <property type="protein sequence ID" value="KAJ5095254.1"/>
    <property type="molecule type" value="Genomic_DNA"/>
</dbReference>
<reference evidence="4" key="1">
    <citation type="submission" date="2022-11" db="EMBL/GenBank/DDBJ databases">
        <authorList>
            <person name="Petersen C."/>
        </authorList>
    </citation>
    <scope>NUCLEOTIDE SEQUENCE</scope>
    <source>
        <strain evidence="4">IBT 30761</strain>
    </source>
</reference>
<dbReference type="PANTHER" id="PTHR13134">
    <property type="entry name" value="TRAFFICKING PROTEIN PARTICLE COMPLEX SUBUNIT 13"/>
    <property type="match status" value="1"/>
</dbReference>
<accession>A0A9W9F853</accession>
<proteinExistence type="predicted"/>
<sequence>MLFAIKTEPVVLRHVSQWQIMFVRGMPVTFSRRQDDSLESRNAQRDRSSEHSAKNDYPSINFLPWRAHELRRGPTPPKEPHTVSLKGRQAPFYGIDPLYPIFLLNASLICPCSSLSRPSLAQQSPLPAANTRISNQASLSFPSVDSDDQFILTPNLTLPPAFGSVYVGETFACTLSANNEIGTHESGRVITSVRIVAEMQTPSSVASLDLEPAGDSAQTDGLKPGESLQKIVRYDLKEEGNHILAVSVSYTETRIGSDSQAASGRVRTFRKLYQFVAQPCLSVRTKASELPPLEVENKSLGPYGKTRLLRFALEAQLENVGDGAVVVKQTRLNPKPPFKSQSLNWDMTDASATEPPTLSPRDVLQVAFLVEQEEGRAEGLEALQKDLRKEGRATLGQLSIEWRGAMGDKGFLTTGNLMSRKRT</sequence>
<name>A0A9W9F853_9EURO</name>
<feature type="compositionally biased region" description="Basic and acidic residues" evidence="1">
    <location>
        <begin position="33"/>
        <end position="54"/>
    </location>
</feature>